<dbReference type="EMBL" id="CBIT010000069">
    <property type="protein sequence ID" value="CDE31067.1"/>
    <property type="molecule type" value="Genomic_DNA"/>
</dbReference>
<evidence type="ECO:0000259" key="6">
    <source>
        <dbReference type="Pfam" id="PF12637"/>
    </source>
</evidence>
<reference evidence="7" key="1">
    <citation type="submission" date="2012-11" db="EMBL/GenBank/DDBJ databases">
        <title>Dependencies among metagenomic species, viruses, plasmids and units of genetic variation.</title>
        <authorList>
            <person name="Nielsen H.B."/>
            <person name="Almeida M."/>
            <person name="Juncker A.S."/>
            <person name="Rasmussen S."/>
            <person name="Li J."/>
            <person name="Sunagawa S."/>
            <person name="Plichta D."/>
            <person name="Gautier L."/>
            <person name="Le Chatelier E."/>
            <person name="Peletier E."/>
            <person name="Bonde I."/>
            <person name="Nielsen T."/>
            <person name="Manichanh C."/>
            <person name="Arumugam M."/>
            <person name="Batto J."/>
            <person name="Santos M.B.Q.D."/>
            <person name="Blom N."/>
            <person name="Borruel N."/>
            <person name="Burgdorf K.S."/>
            <person name="Boumezbeur F."/>
            <person name="Casellas F."/>
            <person name="Dore J."/>
            <person name="Guarner F."/>
            <person name="Hansen T."/>
            <person name="Hildebrand F."/>
            <person name="Kaas R.S."/>
            <person name="Kennedy S."/>
            <person name="Kristiansen K."/>
            <person name="Kultima J.R."/>
            <person name="Leonard P."/>
            <person name="Levenez F."/>
            <person name="Lund O."/>
            <person name="Moumen B."/>
            <person name="Le Paslier D."/>
            <person name="Pons N."/>
            <person name="Pedersen O."/>
            <person name="Prifti E."/>
            <person name="Qin J."/>
            <person name="Raes J."/>
            <person name="Tap J."/>
            <person name="Tims S."/>
            <person name="Ussery D.W."/>
            <person name="Yamada T."/>
            <person name="MetaHit consortium"/>
            <person name="Renault P."/>
            <person name="Sicheritz-Ponten T."/>
            <person name="Bork P."/>
            <person name="Wang J."/>
            <person name="Brunak S."/>
            <person name="Ehrlich S.D."/>
        </authorList>
    </citation>
    <scope>NUCLEOTIDE SEQUENCE [LARGE SCALE GENOMIC DNA]</scope>
</reference>
<evidence type="ECO:0000313" key="7">
    <source>
        <dbReference type="EMBL" id="CDE31067.1"/>
    </source>
</evidence>
<evidence type="ECO:0000256" key="5">
    <source>
        <dbReference type="ARBA" id="ARBA00047754"/>
    </source>
</evidence>
<dbReference type="InterPro" id="IPR023806">
    <property type="entry name" value="CHP03905"/>
</dbReference>
<dbReference type="NCBIfam" id="TIGR03905">
    <property type="entry name" value="TIGR03905_4_Cys"/>
    <property type="match status" value="1"/>
</dbReference>
<protein>
    <recommendedName>
        <fullName evidence="2">ribonucleoside-diphosphate reductase</fullName>
        <ecNumber evidence="2">1.17.4.1</ecNumber>
    </recommendedName>
</protein>
<comment type="similarity">
    <text evidence="1">Belongs to the ribonucleoside diphosphate reductase class-2 family.</text>
</comment>
<proteinExistence type="inferred from homology"/>
<dbReference type="InterPro" id="IPR024434">
    <property type="entry name" value="TSCPD_dom"/>
</dbReference>
<dbReference type="GO" id="GO:0071897">
    <property type="term" value="P:DNA biosynthetic process"/>
    <property type="evidence" value="ECO:0007669"/>
    <property type="project" value="UniProtKB-KW"/>
</dbReference>
<evidence type="ECO:0000256" key="2">
    <source>
        <dbReference type="ARBA" id="ARBA00012274"/>
    </source>
</evidence>
<feature type="domain" description="TSCPD" evidence="6">
    <location>
        <begin position="23"/>
        <end position="99"/>
    </location>
</feature>
<evidence type="ECO:0000256" key="3">
    <source>
        <dbReference type="ARBA" id="ARBA00022634"/>
    </source>
</evidence>
<accession>R7GYP2</accession>
<dbReference type="GO" id="GO:0004748">
    <property type="term" value="F:ribonucleoside-diphosphate reductase activity, thioredoxin disulfide as acceptor"/>
    <property type="evidence" value="ECO:0007669"/>
    <property type="project" value="UniProtKB-EC"/>
</dbReference>
<comment type="caution">
    <text evidence="7">The sequence shown here is derived from an EMBL/GenBank/DDBJ whole genome shotgun (WGS) entry which is preliminary data.</text>
</comment>
<evidence type="ECO:0000256" key="1">
    <source>
        <dbReference type="ARBA" id="ARBA00007405"/>
    </source>
</evidence>
<dbReference type="Proteomes" id="UP000018072">
    <property type="component" value="Unassembled WGS sequence"/>
</dbReference>
<organism evidence="7">
    <name type="scientific">Leyella stercorea CAG:629</name>
    <dbReference type="NCBI Taxonomy" id="1263103"/>
    <lineage>
        <taxon>Bacteria</taxon>
        <taxon>Pseudomonadati</taxon>
        <taxon>Bacteroidota</taxon>
        <taxon>Bacteroidia</taxon>
        <taxon>Bacteroidales</taxon>
        <taxon>Prevotellaceae</taxon>
        <taxon>Leyella</taxon>
    </lineage>
</organism>
<dbReference type="EC" id="1.17.4.1" evidence="2"/>
<dbReference type="AlphaFoldDB" id="R7GYP2"/>
<sequence length="101" mass="10784">MFRKYCSCGMLQKTTILVMNHLEYVTCGTCSRLITVDVDADGIIRNLSFLGGCNGNLKGICALAIGKPATEIKNALKGITCGSKDTSCPDQLATALEQMGY</sequence>
<dbReference type="Pfam" id="PF12637">
    <property type="entry name" value="TSCPD"/>
    <property type="match status" value="1"/>
</dbReference>
<gene>
    <name evidence="7" type="ORF">BN741_00931</name>
</gene>
<dbReference type="GO" id="GO:0000166">
    <property type="term" value="F:nucleotide binding"/>
    <property type="evidence" value="ECO:0007669"/>
    <property type="project" value="UniProtKB-KW"/>
</dbReference>
<name>R7GYP2_9BACT</name>
<keyword evidence="4" id="KW-0547">Nucleotide-binding</keyword>
<dbReference type="STRING" id="1263103.BN741_00931"/>
<comment type="catalytic activity">
    <reaction evidence="5">
        <text>a 2'-deoxyribonucleoside 5'-diphosphate + [thioredoxin]-disulfide + H2O = a ribonucleoside 5'-diphosphate + [thioredoxin]-dithiol</text>
        <dbReference type="Rhea" id="RHEA:23252"/>
        <dbReference type="Rhea" id="RHEA-COMP:10698"/>
        <dbReference type="Rhea" id="RHEA-COMP:10700"/>
        <dbReference type="ChEBI" id="CHEBI:15377"/>
        <dbReference type="ChEBI" id="CHEBI:29950"/>
        <dbReference type="ChEBI" id="CHEBI:50058"/>
        <dbReference type="ChEBI" id="CHEBI:57930"/>
        <dbReference type="ChEBI" id="CHEBI:73316"/>
        <dbReference type="EC" id="1.17.4.1"/>
    </reaction>
</comment>
<evidence type="ECO:0000256" key="4">
    <source>
        <dbReference type="ARBA" id="ARBA00022741"/>
    </source>
</evidence>
<keyword evidence="3" id="KW-0237">DNA synthesis</keyword>